<feature type="compositionally biased region" description="Low complexity" evidence="4">
    <location>
        <begin position="14"/>
        <end position="26"/>
    </location>
</feature>
<evidence type="ECO:0000313" key="5">
    <source>
        <dbReference type="EMBL" id="WNY24692.1"/>
    </source>
</evidence>
<dbReference type="RefSeq" id="WP_338102768.1">
    <property type="nucleotide sequence ID" value="NZ_CP131060.1"/>
</dbReference>
<dbReference type="HAMAP" id="MF_00026">
    <property type="entry name" value="dsDNA_bind"/>
    <property type="match status" value="1"/>
</dbReference>
<dbReference type="PIRSF" id="PIRSF015730">
    <property type="entry name" value="TFAR19"/>
    <property type="match status" value="1"/>
</dbReference>
<keyword evidence="2 3" id="KW-0238">DNA-binding</keyword>
<evidence type="ECO:0000256" key="4">
    <source>
        <dbReference type="SAM" id="MobiDB-lite"/>
    </source>
</evidence>
<dbReference type="GO" id="GO:0003677">
    <property type="term" value="F:DNA binding"/>
    <property type="evidence" value="ECO:0007669"/>
    <property type="project" value="UniProtKB-UniRule"/>
</dbReference>
<protein>
    <recommendedName>
        <fullName evidence="3">DNA-binding protein MsAc7_02160</fullName>
    </recommendedName>
</protein>
<comment type="similarity">
    <text evidence="1 3">Belongs to the PDCD5 family.</text>
</comment>
<evidence type="ECO:0000256" key="3">
    <source>
        <dbReference type="HAMAP-Rule" id="MF_00026"/>
    </source>
</evidence>
<dbReference type="Pfam" id="PF01984">
    <property type="entry name" value="dsDNA_bind"/>
    <property type="match status" value="1"/>
</dbReference>
<keyword evidence="6" id="KW-1185">Reference proteome</keyword>
<organism evidence="5 6">
    <name type="scientific">Methanolapillus millepedarum</name>
    <dbReference type="NCBI Taxonomy" id="3028296"/>
    <lineage>
        <taxon>Archaea</taxon>
        <taxon>Methanobacteriati</taxon>
        <taxon>Methanobacteriota</taxon>
        <taxon>Stenosarchaea group</taxon>
        <taxon>Methanomicrobia</taxon>
        <taxon>Methanosarcinales</taxon>
        <taxon>Methanosarcinaceae</taxon>
        <taxon>Methanolapillus</taxon>
    </lineage>
</organism>
<reference evidence="5 6" key="1">
    <citation type="submission" date="2023-07" db="EMBL/GenBank/DDBJ databases">
        <title>Closed genoem sequence of Methanosarcinaceae archaeon Ac7.</title>
        <authorList>
            <person name="Poehlein A."/>
            <person name="Protasov E."/>
            <person name="Platt K."/>
            <person name="Reeh H."/>
            <person name="Daniel R."/>
            <person name="Brune A."/>
        </authorList>
    </citation>
    <scope>NUCLEOTIDE SEQUENCE [LARGE SCALE GENOMIC DNA]</scope>
    <source>
        <strain evidence="5 6">Ac7</strain>
    </source>
</reference>
<sequence>MDNELEEIRRKRLAQMQQQQSQAQMSPEQAAYQQEQAKSEMEARKQELLRKILTPEARERLTTLRMSRPALVEQLEMQLISLAQNGRLQNMIDDEQLKQLLAQIQPPKRETSIKRV</sequence>
<accession>A0AA96VDH4</accession>
<dbReference type="NCBIfam" id="NF003268">
    <property type="entry name" value="PRK04239.1"/>
    <property type="match status" value="1"/>
</dbReference>
<dbReference type="PANTHER" id="PTHR10840:SF0">
    <property type="entry name" value="PROGRAMMED CELL DEATH PROTEIN 5"/>
    <property type="match status" value="1"/>
</dbReference>
<evidence type="ECO:0000256" key="2">
    <source>
        <dbReference type="ARBA" id="ARBA00023125"/>
    </source>
</evidence>
<dbReference type="EMBL" id="CP131060">
    <property type="protein sequence ID" value="WNY24692.1"/>
    <property type="molecule type" value="Genomic_DNA"/>
</dbReference>
<evidence type="ECO:0000313" key="6">
    <source>
        <dbReference type="Proteomes" id="UP001303587"/>
    </source>
</evidence>
<dbReference type="PANTHER" id="PTHR10840">
    <property type="entry name" value="PROGRAMMED CELL DEATH PROTEIN 5"/>
    <property type="match status" value="1"/>
</dbReference>
<dbReference type="AlphaFoldDB" id="A0AA96VDH4"/>
<dbReference type="GeneID" id="89229341"/>
<dbReference type="Proteomes" id="UP001303587">
    <property type="component" value="Chromosome"/>
</dbReference>
<proteinExistence type="inferred from homology"/>
<name>A0AA96VDH4_9EURY</name>
<dbReference type="InterPro" id="IPR002836">
    <property type="entry name" value="PDCD5-like"/>
</dbReference>
<dbReference type="Gene3D" id="1.10.8.140">
    <property type="entry name" value="PDCD5-like"/>
    <property type="match status" value="1"/>
</dbReference>
<dbReference type="SUPFAM" id="SSF46950">
    <property type="entry name" value="Double-stranded DNA-binding domain"/>
    <property type="match status" value="1"/>
</dbReference>
<gene>
    <name evidence="5" type="ORF">MsAc7_02160</name>
</gene>
<evidence type="ECO:0000256" key="1">
    <source>
        <dbReference type="ARBA" id="ARBA00010490"/>
    </source>
</evidence>
<feature type="region of interest" description="Disordered" evidence="4">
    <location>
        <begin position="1"/>
        <end position="43"/>
    </location>
</feature>
<dbReference type="GO" id="GO:0005829">
    <property type="term" value="C:cytosol"/>
    <property type="evidence" value="ECO:0007669"/>
    <property type="project" value="TreeGrafter"/>
</dbReference>
<dbReference type="InterPro" id="IPR036883">
    <property type="entry name" value="PDCD5-like_sf"/>
</dbReference>
<dbReference type="InterPro" id="IPR022889">
    <property type="entry name" value="DNA_bind_arc"/>
</dbReference>